<evidence type="ECO:0000256" key="5">
    <source>
        <dbReference type="ARBA" id="ARBA00023136"/>
    </source>
</evidence>
<keyword evidence="6" id="KW-0564">Palmitate</keyword>
<dbReference type="RefSeq" id="WP_034660201.1">
    <property type="nucleotide sequence ID" value="NZ_CP046127.1"/>
</dbReference>
<reference evidence="10" key="1">
    <citation type="submission" date="2019-07" db="EMBL/GenBank/DDBJ databases">
        <title>Phylogenomic Reclassification of ATCC Bacillus Strains and Various Taxa within the Genus Bacillus.</title>
        <authorList>
            <person name="Riojas M.A."/>
            <person name="Frank A.M."/>
            <person name="Fenn S.L."/>
            <person name="King S."/>
            <person name="Brower S."/>
            <person name="Hazbon M.H."/>
        </authorList>
    </citation>
    <scope>NUCLEOTIDE SEQUENCE</scope>
    <source>
        <strain evidence="10">ATCC 27142</strain>
    </source>
</reference>
<evidence type="ECO:0000256" key="1">
    <source>
        <dbReference type="ARBA" id="ARBA00004635"/>
    </source>
</evidence>
<name>A0AAE3WLP8_BACPU</name>
<dbReference type="EMBL" id="VKQA01000003">
    <property type="protein sequence ID" value="MDR4251325.1"/>
    <property type="molecule type" value="Genomic_DNA"/>
</dbReference>
<dbReference type="Pfam" id="PF25198">
    <property type="entry name" value="Spore_GerAC_N"/>
    <property type="match status" value="1"/>
</dbReference>
<sequence length="381" mass="43467">MRGRRVLFIFLSCCLILLSSGCWDLKDIEKLSFVRGVGIDEEDENGVKLTYQNLVPKTGGTQEADSPGYVNVVSKGKNVLEAVSNVALKDPPIYSDHLKIFLFGKNQAEHHDIQGTLNHFIRDDEVRRSSYLLVSRNDASKVINQKLKSQQKVPVENIFETSKNRSFNGKILLPTRIGRASDYFQMGISFLVQSVDAINGELIYDGAGIIDGKTRKLIGFIPSKDVQSLNWVMDRISGGVVPATYKDFPITYEIKKSKTKVEPYLNNGKISFKICIQTNGKLSEDQYPPENSYDEQYIKRFEQIFSKKIKGHIQKAVSHMQNEVGVDPIFLSKHFRIKYPDYWEKHRNEWDTLFQEADIEYDVKVSILNFGAEGATKSFKW</sequence>
<dbReference type="InterPro" id="IPR057336">
    <property type="entry name" value="GerAC_N"/>
</dbReference>
<evidence type="ECO:0000256" key="6">
    <source>
        <dbReference type="ARBA" id="ARBA00023139"/>
    </source>
</evidence>
<comment type="caution">
    <text evidence="10">The sequence shown here is derived from an EMBL/GenBank/DDBJ whole genome shotgun (WGS) entry which is preliminary data.</text>
</comment>
<gene>
    <name evidence="10" type="ORF">FO508_13340</name>
</gene>
<dbReference type="AlphaFoldDB" id="A0AAE3WLP8"/>
<dbReference type="PANTHER" id="PTHR35789:SF1">
    <property type="entry name" value="SPORE GERMINATION PROTEIN B3"/>
    <property type="match status" value="1"/>
</dbReference>
<comment type="subcellular location">
    <subcellularLocation>
        <location evidence="1">Membrane</location>
        <topology evidence="1">Lipid-anchor</topology>
    </subcellularLocation>
</comment>
<dbReference type="Gene3D" id="3.30.300.210">
    <property type="entry name" value="Nutrient germinant receptor protein C, domain 3"/>
    <property type="match status" value="1"/>
</dbReference>
<keyword evidence="7" id="KW-0449">Lipoprotein</keyword>
<dbReference type="PROSITE" id="PS51257">
    <property type="entry name" value="PROKAR_LIPOPROTEIN"/>
    <property type="match status" value="1"/>
</dbReference>
<accession>A0AAE3WLP8</accession>
<keyword evidence="4" id="KW-0732">Signal</keyword>
<dbReference type="Gene3D" id="6.20.190.10">
    <property type="entry name" value="Nutrient germinant receptor protein C, domain 1"/>
    <property type="match status" value="1"/>
</dbReference>
<dbReference type="InterPro" id="IPR038501">
    <property type="entry name" value="Spore_GerAC_C_sf"/>
</dbReference>
<evidence type="ECO:0000256" key="4">
    <source>
        <dbReference type="ARBA" id="ARBA00022729"/>
    </source>
</evidence>
<keyword evidence="3" id="KW-0309">Germination</keyword>
<dbReference type="PANTHER" id="PTHR35789">
    <property type="entry name" value="SPORE GERMINATION PROTEIN B3"/>
    <property type="match status" value="1"/>
</dbReference>
<feature type="domain" description="Spore germination protein N-terminal" evidence="9">
    <location>
        <begin position="24"/>
        <end position="169"/>
    </location>
</feature>
<dbReference type="GO" id="GO:0009847">
    <property type="term" value="P:spore germination"/>
    <property type="evidence" value="ECO:0007669"/>
    <property type="project" value="InterPro"/>
</dbReference>
<evidence type="ECO:0000313" key="10">
    <source>
        <dbReference type="EMBL" id="MDR4251325.1"/>
    </source>
</evidence>
<dbReference type="GO" id="GO:0016020">
    <property type="term" value="C:membrane"/>
    <property type="evidence" value="ECO:0007669"/>
    <property type="project" value="UniProtKB-SubCell"/>
</dbReference>
<evidence type="ECO:0000313" key="11">
    <source>
        <dbReference type="Proteomes" id="UP001182042"/>
    </source>
</evidence>
<protein>
    <submittedName>
        <fullName evidence="10">Ger(X)C family spore germination protein</fullName>
    </submittedName>
</protein>
<keyword evidence="5" id="KW-0472">Membrane</keyword>
<dbReference type="Pfam" id="PF05504">
    <property type="entry name" value="Spore_GerAC"/>
    <property type="match status" value="1"/>
</dbReference>
<evidence type="ECO:0000256" key="3">
    <source>
        <dbReference type="ARBA" id="ARBA00022544"/>
    </source>
</evidence>
<dbReference type="Proteomes" id="UP001182042">
    <property type="component" value="Unassembled WGS sequence"/>
</dbReference>
<evidence type="ECO:0000259" key="9">
    <source>
        <dbReference type="Pfam" id="PF25198"/>
    </source>
</evidence>
<dbReference type="InterPro" id="IPR008844">
    <property type="entry name" value="Spore_GerAC-like"/>
</dbReference>
<feature type="domain" description="Spore germination GerAC-like C-terminal" evidence="8">
    <location>
        <begin position="205"/>
        <end position="371"/>
    </location>
</feature>
<comment type="similarity">
    <text evidence="2">Belongs to the GerABKC lipoprotein family.</text>
</comment>
<evidence type="ECO:0000256" key="2">
    <source>
        <dbReference type="ARBA" id="ARBA00007886"/>
    </source>
</evidence>
<dbReference type="InterPro" id="IPR046953">
    <property type="entry name" value="Spore_GerAC-like_C"/>
</dbReference>
<evidence type="ECO:0000256" key="7">
    <source>
        <dbReference type="ARBA" id="ARBA00023288"/>
    </source>
</evidence>
<evidence type="ECO:0000259" key="8">
    <source>
        <dbReference type="Pfam" id="PF05504"/>
    </source>
</evidence>
<organism evidence="10 11">
    <name type="scientific">Bacillus pumilus</name>
    <name type="common">Bacillus mesentericus</name>
    <dbReference type="NCBI Taxonomy" id="1408"/>
    <lineage>
        <taxon>Bacteria</taxon>
        <taxon>Bacillati</taxon>
        <taxon>Bacillota</taxon>
        <taxon>Bacilli</taxon>
        <taxon>Bacillales</taxon>
        <taxon>Bacillaceae</taxon>
        <taxon>Bacillus</taxon>
    </lineage>
</organism>
<dbReference type="NCBIfam" id="TIGR02887">
    <property type="entry name" value="spore_ger_x_C"/>
    <property type="match status" value="1"/>
</dbReference>
<proteinExistence type="inferred from homology"/>